<feature type="repeat" description="PPR" evidence="2">
    <location>
        <begin position="188"/>
        <end position="222"/>
    </location>
</feature>
<evidence type="ECO:0000313" key="4">
    <source>
        <dbReference type="Proteomes" id="UP000594263"/>
    </source>
</evidence>
<dbReference type="EnsemblPlants" id="Kaladp0048s0741.1.v1.1">
    <property type="protein sequence ID" value="Kaladp0048s0741.1.v1.1.CDS.1"/>
    <property type="gene ID" value="Kaladp0048s0741.v1.1"/>
</dbReference>
<evidence type="ECO:0000256" key="2">
    <source>
        <dbReference type="PROSITE-ProRule" id="PRU00708"/>
    </source>
</evidence>
<reference evidence="3" key="1">
    <citation type="submission" date="2021-01" db="UniProtKB">
        <authorList>
            <consortium name="EnsemblPlants"/>
        </authorList>
    </citation>
    <scope>IDENTIFICATION</scope>
</reference>
<accession>A0A7N0TZ24</accession>
<dbReference type="InterPro" id="IPR011990">
    <property type="entry name" value="TPR-like_helical_dom_sf"/>
</dbReference>
<dbReference type="GO" id="GO:0009451">
    <property type="term" value="P:RNA modification"/>
    <property type="evidence" value="ECO:0007669"/>
    <property type="project" value="InterPro"/>
</dbReference>
<dbReference type="PANTHER" id="PTHR47926:SF436">
    <property type="entry name" value="PENTATRICOPEPTIDE REPEAT-CONTAINING PROTEIN ELI1, CHLOROPLASTIC-LIKE ISOFORM X2"/>
    <property type="match status" value="1"/>
</dbReference>
<dbReference type="Gene3D" id="1.25.40.10">
    <property type="entry name" value="Tetratricopeptide repeat domain"/>
    <property type="match status" value="4"/>
</dbReference>
<evidence type="ECO:0000256" key="1">
    <source>
        <dbReference type="ARBA" id="ARBA00022737"/>
    </source>
</evidence>
<dbReference type="PROSITE" id="PS51375">
    <property type="entry name" value="PPR"/>
    <property type="match status" value="2"/>
</dbReference>
<dbReference type="Pfam" id="PF01535">
    <property type="entry name" value="PPR"/>
    <property type="match status" value="5"/>
</dbReference>
<dbReference type="OMA" id="VHSYAKR"/>
<dbReference type="Pfam" id="PF13041">
    <property type="entry name" value="PPR_2"/>
    <property type="match status" value="1"/>
</dbReference>
<dbReference type="InterPro" id="IPR002885">
    <property type="entry name" value="PPR_rpt"/>
</dbReference>
<dbReference type="InterPro" id="IPR046848">
    <property type="entry name" value="E_motif"/>
</dbReference>
<dbReference type="FunFam" id="1.25.40.10:FF:000348">
    <property type="entry name" value="Pentatricopeptide repeat-containing protein chloroplastic"/>
    <property type="match status" value="1"/>
</dbReference>
<dbReference type="FunFam" id="1.25.40.10:FF:000090">
    <property type="entry name" value="Pentatricopeptide repeat-containing protein, chloroplastic"/>
    <property type="match status" value="1"/>
</dbReference>
<dbReference type="PANTHER" id="PTHR47926">
    <property type="entry name" value="PENTATRICOPEPTIDE REPEAT-CONTAINING PROTEIN"/>
    <property type="match status" value="1"/>
</dbReference>
<feature type="repeat" description="PPR" evidence="2">
    <location>
        <begin position="320"/>
        <end position="354"/>
    </location>
</feature>
<dbReference type="Pfam" id="PF20431">
    <property type="entry name" value="E_motif"/>
    <property type="match status" value="1"/>
</dbReference>
<name>A0A7N0TZ24_KALFE</name>
<evidence type="ECO:0000313" key="3">
    <source>
        <dbReference type="EnsemblPlants" id="Kaladp0048s0741.1.v1.1.CDS.1"/>
    </source>
</evidence>
<organism evidence="3 4">
    <name type="scientific">Kalanchoe fedtschenkoi</name>
    <name type="common">Lavender scallops</name>
    <name type="synonym">South American air plant</name>
    <dbReference type="NCBI Taxonomy" id="63787"/>
    <lineage>
        <taxon>Eukaryota</taxon>
        <taxon>Viridiplantae</taxon>
        <taxon>Streptophyta</taxon>
        <taxon>Embryophyta</taxon>
        <taxon>Tracheophyta</taxon>
        <taxon>Spermatophyta</taxon>
        <taxon>Magnoliopsida</taxon>
        <taxon>eudicotyledons</taxon>
        <taxon>Gunneridae</taxon>
        <taxon>Pentapetalae</taxon>
        <taxon>Saxifragales</taxon>
        <taxon>Crassulaceae</taxon>
        <taxon>Kalanchoe</taxon>
    </lineage>
</organism>
<dbReference type="GO" id="GO:0003723">
    <property type="term" value="F:RNA binding"/>
    <property type="evidence" value="ECO:0007669"/>
    <property type="project" value="InterPro"/>
</dbReference>
<dbReference type="Proteomes" id="UP000594263">
    <property type="component" value="Unplaced"/>
</dbReference>
<keyword evidence="4" id="KW-1185">Reference proteome</keyword>
<dbReference type="InterPro" id="IPR046960">
    <property type="entry name" value="PPR_At4g14850-like_plant"/>
</dbReference>
<proteinExistence type="predicted"/>
<keyword evidence="1" id="KW-0677">Repeat</keyword>
<sequence length="547" mass="60252">MLISELRHPMIINAISCLQDPNFFKLCKTLAHLKQVHGLLIKTTLSETPSAIGPLLSAAAISSHPSFFPYAESIFRSLAQRNTFMYNTMIRGYVQTQKAQPLHSISCYLDMLSSGLSANNFTFPPLIKACSGLVSPARSAVGRLVHAHVVMFGFLCDRFVMSALIEFYCAAGDVEIARKLFDKCPQRDVVIWTALVDGYGKVGQVDAAREVFDEMPERNAVSWSAMMAAYSRVSDFKELLSLFEQMQEVGTRPNESILVSLVTACAHLGALTQGMWVHSYAKRYGYESNRILGTALVDMYSRCGCLDSALSVFELIEDKDAGAWNAIISGAAMNGNAERSLQLFDEMVLYGTQPTAATFVALLASCTHAKLVREGLRMFYQMSAIHGVEPQLEHYACVVDLLARAGMLVEAEHFIEKNLGGLQGGDANVWGALLSACRTYGNVEFANRVSRKLVEMGIQDSGAHVMSYNIYQEAGWESEARQVRGLVSDCVIKKIPGSSVIEVDGAVHEFVAGDSHHPQTQDINQVLDSLFRLVKLQISGWSWIDQL</sequence>
<dbReference type="NCBIfam" id="TIGR00756">
    <property type="entry name" value="PPR"/>
    <property type="match status" value="3"/>
</dbReference>
<dbReference type="AlphaFoldDB" id="A0A7N0TZ24"/>
<dbReference type="Gramene" id="Kaladp0048s0741.1.v1.1">
    <property type="protein sequence ID" value="Kaladp0048s0741.1.v1.1.CDS.1"/>
    <property type="gene ID" value="Kaladp0048s0741.v1.1"/>
</dbReference>
<protein>
    <submittedName>
        <fullName evidence="3">Uncharacterized protein</fullName>
    </submittedName>
</protein>